<feature type="chain" id="PRO_5042034927" evidence="2">
    <location>
        <begin position="28"/>
        <end position="97"/>
    </location>
</feature>
<evidence type="ECO:0000313" key="3">
    <source>
        <dbReference type="EMBL" id="KAK4314807.1"/>
    </source>
</evidence>
<dbReference type="AlphaFoldDB" id="A0AAE1U962"/>
<dbReference type="EMBL" id="JAWZYT010001182">
    <property type="protein sequence ID" value="KAK4314807.1"/>
    <property type="molecule type" value="Genomic_DNA"/>
</dbReference>
<keyword evidence="2" id="KW-0732">Signal</keyword>
<accession>A0AAE1U962</accession>
<gene>
    <name evidence="3" type="ORF">Pmani_013931</name>
</gene>
<proteinExistence type="predicted"/>
<name>A0AAE1U962_9EUCA</name>
<feature type="region of interest" description="Disordered" evidence="1">
    <location>
        <begin position="28"/>
        <end position="62"/>
    </location>
</feature>
<organism evidence="3 4">
    <name type="scientific">Petrolisthes manimaculis</name>
    <dbReference type="NCBI Taxonomy" id="1843537"/>
    <lineage>
        <taxon>Eukaryota</taxon>
        <taxon>Metazoa</taxon>
        <taxon>Ecdysozoa</taxon>
        <taxon>Arthropoda</taxon>
        <taxon>Crustacea</taxon>
        <taxon>Multicrustacea</taxon>
        <taxon>Malacostraca</taxon>
        <taxon>Eumalacostraca</taxon>
        <taxon>Eucarida</taxon>
        <taxon>Decapoda</taxon>
        <taxon>Pleocyemata</taxon>
        <taxon>Anomura</taxon>
        <taxon>Galatheoidea</taxon>
        <taxon>Porcellanidae</taxon>
        <taxon>Petrolisthes</taxon>
    </lineage>
</organism>
<reference evidence="3" key="1">
    <citation type="submission" date="2023-11" db="EMBL/GenBank/DDBJ databases">
        <title>Genome assemblies of two species of porcelain crab, Petrolisthes cinctipes and Petrolisthes manimaculis (Anomura: Porcellanidae).</title>
        <authorList>
            <person name="Angst P."/>
        </authorList>
    </citation>
    <scope>NUCLEOTIDE SEQUENCE</scope>
    <source>
        <strain evidence="3">PB745_02</strain>
        <tissue evidence="3">Gill</tissue>
    </source>
</reference>
<sequence length="97" mass="10780">MTNKTHTMLWLMVVSSLVLLLSAPTLQEPQSFNNNHNGPSRWRTQRPLIITPSRPTTPYPDRTTTAIHVPCNKSCPKCQNVDSNCKCQPDSSCGGTK</sequence>
<feature type="signal peptide" evidence="2">
    <location>
        <begin position="1"/>
        <end position="27"/>
    </location>
</feature>
<evidence type="ECO:0000256" key="1">
    <source>
        <dbReference type="SAM" id="MobiDB-lite"/>
    </source>
</evidence>
<evidence type="ECO:0000256" key="2">
    <source>
        <dbReference type="SAM" id="SignalP"/>
    </source>
</evidence>
<protein>
    <submittedName>
        <fullName evidence="3">Uncharacterized protein</fullName>
    </submittedName>
</protein>
<dbReference type="Proteomes" id="UP001292094">
    <property type="component" value="Unassembled WGS sequence"/>
</dbReference>
<comment type="caution">
    <text evidence="3">The sequence shown here is derived from an EMBL/GenBank/DDBJ whole genome shotgun (WGS) entry which is preliminary data.</text>
</comment>
<keyword evidence="4" id="KW-1185">Reference proteome</keyword>
<feature type="compositionally biased region" description="Polar residues" evidence="1">
    <location>
        <begin position="28"/>
        <end position="38"/>
    </location>
</feature>
<evidence type="ECO:0000313" key="4">
    <source>
        <dbReference type="Proteomes" id="UP001292094"/>
    </source>
</evidence>
<feature type="compositionally biased region" description="Low complexity" evidence="1">
    <location>
        <begin position="51"/>
        <end position="62"/>
    </location>
</feature>